<proteinExistence type="inferred from homology"/>
<evidence type="ECO:0000256" key="1">
    <source>
        <dbReference type="ARBA" id="ARBA00000073"/>
    </source>
</evidence>
<organism evidence="7 8">
    <name type="scientific">Metabacillus idriensis</name>
    <dbReference type="NCBI Taxonomy" id="324768"/>
    <lineage>
        <taxon>Bacteria</taxon>
        <taxon>Bacillati</taxon>
        <taxon>Bacillota</taxon>
        <taxon>Bacilli</taxon>
        <taxon>Bacillales</taxon>
        <taxon>Bacillaceae</taxon>
        <taxon>Metabacillus</taxon>
    </lineage>
</organism>
<dbReference type="AlphaFoldDB" id="A0A6I2M3U9"/>
<dbReference type="PROSITE" id="PS01129">
    <property type="entry name" value="PSI_RLU"/>
    <property type="match status" value="1"/>
</dbReference>
<dbReference type="EC" id="5.4.99.-" evidence="5"/>
<dbReference type="GO" id="GO:0003723">
    <property type="term" value="F:RNA binding"/>
    <property type="evidence" value="ECO:0007669"/>
    <property type="project" value="InterPro"/>
</dbReference>
<feature type="domain" description="Pseudouridine synthase RsuA/RluA-like" evidence="6">
    <location>
        <begin position="93"/>
        <end position="242"/>
    </location>
</feature>
<dbReference type="NCBIfam" id="TIGR00005">
    <property type="entry name" value="rluA_subfam"/>
    <property type="match status" value="1"/>
</dbReference>
<keyword evidence="8" id="KW-1185">Reference proteome</keyword>
<name>A0A6I2M3U9_9BACI</name>
<comment type="function">
    <text evidence="5">Responsible for synthesis of pseudouridine from uracil.</text>
</comment>
<dbReference type="GO" id="GO:0009982">
    <property type="term" value="F:pseudouridine synthase activity"/>
    <property type="evidence" value="ECO:0007669"/>
    <property type="project" value="InterPro"/>
</dbReference>
<dbReference type="InterPro" id="IPR006145">
    <property type="entry name" value="PsdUridine_synth_RsuA/RluA"/>
</dbReference>
<gene>
    <name evidence="7" type="ORF">GJU41_02140</name>
</gene>
<reference evidence="7 8" key="1">
    <citation type="submission" date="2019-11" db="EMBL/GenBank/DDBJ databases">
        <title>Bacillus idriensis genome.</title>
        <authorList>
            <person name="Konopka E.N."/>
            <person name="Newman J.D."/>
        </authorList>
    </citation>
    <scope>NUCLEOTIDE SEQUENCE [LARGE SCALE GENOMIC DNA]</scope>
    <source>
        <strain evidence="7 8">DSM 19097</strain>
    </source>
</reference>
<keyword evidence="3 5" id="KW-0413">Isomerase</keyword>
<accession>A0A6I2M3U9</accession>
<evidence type="ECO:0000259" key="6">
    <source>
        <dbReference type="Pfam" id="PF00849"/>
    </source>
</evidence>
<evidence type="ECO:0000313" key="7">
    <source>
        <dbReference type="EMBL" id="MRX52760.1"/>
    </source>
</evidence>
<sequence>MVNAFQLTWTIPAAEDGMLIRDYLKEKNISKRALTDIKFGGGSILVNDEHATVRLKLRAGDVLKVIFPVEKPSAGMLPEKVDFEIVYEDEWCLVINKPPYLPTIPSREHPGGTLANGLLFYYREKEIAATIHVVNRLDKDTSGLMLVAKHRFAHSLFSSQQKQGGIKRSYFALVEGEVKEKQSTISARIGRKEDSIIERTVRDDGQHAVTHYQVIAYSECNTLISLKLETGRTHQIRVHMAHIGHPLCGDSLYGGSHRFIPRQALHSAELSFFHPFLEQEMNFKIDLPDDFQSVINGKNSC</sequence>
<dbReference type="InterPro" id="IPR006224">
    <property type="entry name" value="PsdUridine_synth_RluA-like_CS"/>
</dbReference>
<feature type="active site" evidence="4">
    <location>
        <position position="138"/>
    </location>
</feature>
<evidence type="ECO:0000313" key="8">
    <source>
        <dbReference type="Proteomes" id="UP000441585"/>
    </source>
</evidence>
<comment type="catalytic activity">
    <reaction evidence="1 5">
        <text>a uridine in RNA = a pseudouridine in RNA</text>
        <dbReference type="Rhea" id="RHEA:48348"/>
        <dbReference type="Rhea" id="RHEA-COMP:12068"/>
        <dbReference type="Rhea" id="RHEA-COMP:12069"/>
        <dbReference type="ChEBI" id="CHEBI:65314"/>
        <dbReference type="ChEBI" id="CHEBI:65315"/>
    </reaction>
</comment>
<dbReference type="Pfam" id="PF00849">
    <property type="entry name" value="PseudoU_synth_2"/>
    <property type="match status" value="1"/>
</dbReference>
<evidence type="ECO:0000256" key="2">
    <source>
        <dbReference type="ARBA" id="ARBA00010876"/>
    </source>
</evidence>
<evidence type="ECO:0000256" key="4">
    <source>
        <dbReference type="PIRSR" id="PIRSR606225-1"/>
    </source>
</evidence>
<comment type="similarity">
    <text evidence="2 5">Belongs to the pseudouridine synthase RluA family.</text>
</comment>
<dbReference type="CDD" id="cd02869">
    <property type="entry name" value="PseudoU_synth_RluA_like"/>
    <property type="match status" value="1"/>
</dbReference>
<comment type="caution">
    <text evidence="7">The sequence shown here is derived from an EMBL/GenBank/DDBJ whole genome shotgun (WGS) entry which is preliminary data.</text>
</comment>
<dbReference type="PANTHER" id="PTHR21600:SF35">
    <property type="entry name" value="PSEUDOURIDINE SYNTHASE"/>
    <property type="match status" value="1"/>
</dbReference>
<dbReference type="GO" id="GO:0000455">
    <property type="term" value="P:enzyme-directed rRNA pseudouridine synthesis"/>
    <property type="evidence" value="ECO:0007669"/>
    <property type="project" value="TreeGrafter"/>
</dbReference>
<dbReference type="PANTHER" id="PTHR21600">
    <property type="entry name" value="MITOCHONDRIAL RNA PSEUDOURIDINE SYNTHASE"/>
    <property type="match status" value="1"/>
</dbReference>
<evidence type="ECO:0000256" key="3">
    <source>
        <dbReference type="ARBA" id="ARBA00023235"/>
    </source>
</evidence>
<dbReference type="Gene3D" id="3.30.2350.10">
    <property type="entry name" value="Pseudouridine synthase"/>
    <property type="match status" value="1"/>
</dbReference>
<dbReference type="GO" id="GO:0140098">
    <property type="term" value="F:catalytic activity, acting on RNA"/>
    <property type="evidence" value="ECO:0007669"/>
    <property type="project" value="UniProtKB-ARBA"/>
</dbReference>
<dbReference type="FunFam" id="3.30.2350.10:FF:000005">
    <property type="entry name" value="Pseudouridine synthase"/>
    <property type="match status" value="1"/>
</dbReference>
<evidence type="ECO:0000256" key="5">
    <source>
        <dbReference type="RuleBase" id="RU362028"/>
    </source>
</evidence>
<dbReference type="InterPro" id="IPR020103">
    <property type="entry name" value="PsdUridine_synth_cat_dom_sf"/>
</dbReference>
<dbReference type="Proteomes" id="UP000441585">
    <property type="component" value="Unassembled WGS sequence"/>
</dbReference>
<dbReference type="EMBL" id="WKKF01000001">
    <property type="protein sequence ID" value="MRX52760.1"/>
    <property type="molecule type" value="Genomic_DNA"/>
</dbReference>
<dbReference type="InterPro" id="IPR050188">
    <property type="entry name" value="RluA_PseudoU_synthase"/>
</dbReference>
<dbReference type="InterPro" id="IPR006225">
    <property type="entry name" value="PsdUridine_synth_RluC/D"/>
</dbReference>
<protein>
    <recommendedName>
        <fullName evidence="5">Pseudouridine synthase</fullName>
        <ecNumber evidence="5">5.4.99.-</ecNumber>
    </recommendedName>
</protein>
<dbReference type="SUPFAM" id="SSF55120">
    <property type="entry name" value="Pseudouridine synthase"/>
    <property type="match status" value="1"/>
</dbReference>